<dbReference type="EMBL" id="JAIWYP010000003">
    <property type="protein sequence ID" value="KAH3847761.1"/>
    <property type="molecule type" value="Genomic_DNA"/>
</dbReference>
<sequence>MKFQSCRRKRFDIRANLAVLMRTLDYLSKDCWFDPLPDHVSCVGIGNETLSTTIILPLLQDRQMPFAHLRGAKNVTSRVEKCPAHWRPYINKTNVLTNFHDDWAKIVTSRVHVIELTRTIFELYSQIKETKVLTKCHENWAKNVTSKVSSTVEKHGHQWAGQETLLTL</sequence>
<accession>A0A9D4KXJ6</accession>
<dbReference type="AlphaFoldDB" id="A0A9D4KXJ6"/>
<evidence type="ECO:0000313" key="1">
    <source>
        <dbReference type="EMBL" id="KAH3847761.1"/>
    </source>
</evidence>
<evidence type="ECO:0000313" key="2">
    <source>
        <dbReference type="Proteomes" id="UP000828390"/>
    </source>
</evidence>
<reference evidence="1" key="1">
    <citation type="journal article" date="2019" name="bioRxiv">
        <title>The Genome of the Zebra Mussel, Dreissena polymorpha: A Resource for Invasive Species Research.</title>
        <authorList>
            <person name="McCartney M.A."/>
            <person name="Auch B."/>
            <person name="Kono T."/>
            <person name="Mallez S."/>
            <person name="Zhang Y."/>
            <person name="Obille A."/>
            <person name="Becker A."/>
            <person name="Abrahante J.E."/>
            <person name="Garbe J."/>
            <person name="Badalamenti J.P."/>
            <person name="Herman A."/>
            <person name="Mangelson H."/>
            <person name="Liachko I."/>
            <person name="Sullivan S."/>
            <person name="Sone E.D."/>
            <person name="Koren S."/>
            <person name="Silverstein K.A.T."/>
            <person name="Beckman K.B."/>
            <person name="Gohl D.M."/>
        </authorList>
    </citation>
    <scope>NUCLEOTIDE SEQUENCE</scope>
    <source>
        <strain evidence="1">Duluth1</strain>
        <tissue evidence="1">Whole animal</tissue>
    </source>
</reference>
<organism evidence="1 2">
    <name type="scientific">Dreissena polymorpha</name>
    <name type="common">Zebra mussel</name>
    <name type="synonym">Mytilus polymorpha</name>
    <dbReference type="NCBI Taxonomy" id="45954"/>
    <lineage>
        <taxon>Eukaryota</taxon>
        <taxon>Metazoa</taxon>
        <taxon>Spiralia</taxon>
        <taxon>Lophotrochozoa</taxon>
        <taxon>Mollusca</taxon>
        <taxon>Bivalvia</taxon>
        <taxon>Autobranchia</taxon>
        <taxon>Heteroconchia</taxon>
        <taxon>Euheterodonta</taxon>
        <taxon>Imparidentia</taxon>
        <taxon>Neoheterodontei</taxon>
        <taxon>Myida</taxon>
        <taxon>Dreissenoidea</taxon>
        <taxon>Dreissenidae</taxon>
        <taxon>Dreissena</taxon>
    </lineage>
</organism>
<reference evidence="1" key="2">
    <citation type="submission" date="2020-11" db="EMBL/GenBank/DDBJ databases">
        <authorList>
            <person name="McCartney M.A."/>
            <person name="Auch B."/>
            <person name="Kono T."/>
            <person name="Mallez S."/>
            <person name="Becker A."/>
            <person name="Gohl D.M."/>
            <person name="Silverstein K.A.T."/>
            <person name="Koren S."/>
            <person name="Bechman K.B."/>
            <person name="Herman A."/>
            <person name="Abrahante J.E."/>
            <person name="Garbe J."/>
        </authorList>
    </citation>
    <scope>NUCLEOTIDE SEQUENCE</scope>
    <source>
        <strain evidence="1">Duluth1</strain>
        <tissue evidence="1">Whole animal</tissue>
    </source>
</reference>
<protein>
    <submittedName>
        <fullName evidence="1">Uncharacterized protein</fullName>
    </submittedName>
</protein>
<dbReference type="Proteomes" id="UP000828390">
    <property type="component" value="Unassembled WGS sequence"/>
</dbReference>
<gene>
    <name evidence="1" type="ORF">DPMN_090092</name>
</gene>
<name>A0A9D4KXJ6_DREPO</name>
<comment type="caution">
    <text evidence="1">The sequence shown here is derived from an EMBL/GenBank/DDBJ whole genome shotgun (WGS) entry which is preliminary data.</text>
</comment>
<keyword evidence="2" id="KW-1185">Reference proteome</keyword>
<proteinExistence type="predicted"/>